<dbReference type="InterPro" id="IPR050730">
    <property type="entry name" value="UBX_domain-protein"/>
</dbReference>
<dbReference type="Pfam" id="PF00789">
    <property type="entry name" value="UBX"/>
    <property type="match status" value="1"/>
</dbReference>
<feature type="compositionally biased region" description="Polar residues" evidence="3">
    <location>
        <begin position="507"/>
        <end position="519"/>
    </location>
</feature>
<evidence type="ECO:0000256" key="1">
    <source>
        <dbReference type="ARBA" id="ARBA00023054"/>
    </source>
</evidence>
<dbReference type="InterPro" id="IPR001012">
    <property type="entry name" value="UBX_dom"/>
</dbReference>
<dbReference type="InterPro" id="IPR029071">
    <property type="entry name" value="Ubiquitin-like_domsf"/>
</dbReference>
<protein>
    <submittedName>
        <fullName evidence="6">FAS-associated factor 2</fullName>
    </submittedName>
</protein>
<evidence type="ECO:0000313" key="6">
    <source>
        <dbReference type="EMBL" id="THD20863.1"/>
    </source>
</evidence>
<feature type="domain" description="UBX" evidence="4">
    <location>
        <begin position="414"/>
        <end position="481"/>
    </location>
</feature>
<evidence type="ECO:0000313" key="7">
    <source>
        <dbReference type="Proteomes" id="UP000230066"/>
    </source>
</evidence>
<dbReference type="GO" id="GO:0036503">
    <property type="term" value="P:ERAD pathway"/>
    <property type="evidence" value="ECO:0007669"/>
    <property type="project" value="TreeGrafter"/>
</dbReference>
<dbReference type="Gene3D" id="3.40.30.10">
    <property type="entry name" value="Glutaredoxin"/>
    <property type="match status" value="1"/>
</dbReference>
<dbReference type="CDD" id="cd14273">
    <property type="entry name" value="UBA_TAP-C_like"/>
    <property type="match status" value="1"/>
</dbReference>
<dbReference type="PANTHER" id="PTHR23322:SF1">
    <property type="entry name" value="FAS-ASSOCIATED FACTOR 2"/>
    <property type="match status" value="1"/>
</dbReference>
<dbReference type="SUPFAM" id="SSF52833">
    <property type="entry name" value="Thioredoxin-like"/>
    <property type="match status" value="1"/>
</dbReference>
<sequence>MSEQDEVENNGQGAGTTPLTETQNESLKILQEIASNIDEDAARKILEESDWNLQLTVNKLFGMTDSSSEATVRRRGHIGTETAIPHVNLVPPNQRILRASEAHYSSWWWSFLMLLEPIRITYQIITNIVRFFASYLWPDPRNQVTDPGGDVRRFIRSFKSAYCVPKPIDTEPCSSSTSDSDSLKVITTSFAQLPPFYEGTYAQALQEAKRTLRFLIVYLHGDSHEDTEDFCVNTLLNEDVVRFLSNSDEVIFWGCNIKSPEGYRVSRTLREHTYPFVGVIGLTNLTATDQGPYPITNVGMALLGRIEGAVTSVELIQQLTSILQEHQGATLAARMDRQEREATARIRREQDLAYAESLAQDRAKLAAREAEVRQAERVAAEAERKRAREQALIRAREARRVRWQQCLPPPPSANQPDTVQLSIKLPNGSRASRVFSLHDSVKILYYFVLTQDAAPEHFEVQANFPKRLVPCQPDDESDLEDYLTPETNSPQTADHREEPARKRKTFDSVSDWTPGTSDPPSFDALNLRKPEVLFIIDKDA</sequence>
<comment type="caution">
    <text evidence="6">The sequence shown here is derived from an EMBL/GenBank/DDBJ whole genome shotgun (WGS) entry which is preliminary data.</text>
</comment>
<feature type="domain" description="CUE" evidence="5">
    <location>
        <begin position="22"/>
        <end position="65"/>
    </location>
</feature>
<keyword evidence="1 2" id="KW-0175">Coiled coil</keyword>
<dbReference type="SMART" id="SM00594">
    <property type="entry name" value="UAS"/>
    <property type="match status" value="1"/>
</dbReference>
<dbReference type="PROSITE" id="PS51140">
    <property type="entry name" value="CUE"/>
    <property type="match status" value="1"/>
</dbReference>
<organism evidence="6 7">
    <name type="scientific">Fasciola hepatica</name>
    <name type="common">Liver fluke</name>
    <dbReference type="NCBI Taxonomy" id="6192"/>
    <lineage>
        <taxon>Eukaryota</taxon>
        <taxon>Metazoa</taxon>
        <taxon>Spiralia</taxon>
        <taxon>Lophotrochozoa</taxon>
        <taxon>Platyhelminthes</taxon>
        <taxon>Trematoda</taxon>
        <taxon>Digenea</taxon>
        <taxon>Plagiorchiida</taxon>
        <taxon>Echinostomata</taxon>
        <taxon>Echinostomatoidea</taxon>
        <taxon>Fasciolidae</taxon>
        <taxon>Fasciola</taxon>
    </lineage>
</organism>
<dbReference type="InterPro" id="IPR036249">
    <property type="entry name" value="Thioredoxin-like_sf"/>
</dbReference>
<feature type="coiled-coil region" evidence="2">
    <location>
        <begin position="358"/>
        <end position="399"/>
    </location>
</feature>
<dbReference type="GO" id="GO:0043130">
    <property type="term" value="F:ubiquitin binding"/>
    <property type="evidence" value="ECO:0007669"/>
    <property type="project" value="InterPro"/>
</dbReference>
<evidence type="ECO:0000259" key="4">
    <source>
        <dbReference type="PROSITE" id="PS50033"/>
    </source>
</evidence>
<dbReference type="Gene3D" id="1.10.8.10">
    <property type="entry name" value="DNA helicase RuvA subunit, C-terminal domain"/>
    <property type="match status" value="1"/>
</dbReference>
<dbReference type="Pfam" id="PF02845">
    <property type="entry name" value="CUE"/>
    <property type="match status" value="1"/>
</dbReference>
<dbReference type="PROSITE" id="PS50033">
    <property type="entry name" value="UBX"/>
    <property type="match status" value="1"/>
</dbReference>
<evidence type="ECO:0000256" key="3">
    <source>
        <dbReference type="SAM" id="MobiDB-lite"/>
    </source>
</evidence>
<accession>A0A4E0R0M7</accession>
<dbReference type="Gene3D" id="3.10.20.90">
    <property type="entry name" value="Phosphatidylinositol 3-kinase Catalytic Subunit, Chain A, domain 1"/>
    <property type="match status" value="1"/>
</dbReference>
<dbReference type="Proteomes" id="UP000230066">
    <property type="component" value="Unassembled WGS sequence"/>
</dbReference>
<dbReference type="SUPFAM" id="SSF54236">
    <property type="entry name" value="Ubiquitin-like"/>
    <property type="match status" value="1"/>
</dbReference>
<name>A0A4E0R0M7_FASHE</name>
<keyword evidence="7" id="KW-1185">Reference proteome</keyword>
<feature type="region of interest" description="Disordered" evidence="3">
    <location>
        <begin position="1"/>
        <end position="23"/>
    </location>
</feature>
<dbReference type="InterPro" id="IPR003892">
    <property type="entry name" value="CUE"/>
</dbReference>
<gene>
    <name evidence="6" type="ORF">D915_008308</name>
</gene>
<dbReference type="PANTHER" id="PTHR23322">
    <property type="entry name" value="FAS-ASSOCIATED PROTEIN"/>
    <property type="match status" value="1"/>
</dbReference>
<dbReference type="AlphaFoldDB" id="A0A4E0R0M7"/>
<dbReference type="InterPro" id="IPR006577">
    <property type="entry name" value="UAS"/>
</dbReference>
<feature type="compositionally biased region" description="Polar residues" evidence="3">
    <location>
        <begin position="9"/>
        <end position="23"/>
    </location>
</feature>
<feature type="region of interest" description="Disordered" evidence="3">
    <location>
        <begin position="469"/>
        <end position="523"/>
    </location>
</feature>
<reference evidence="6" key="1">
    <citation type="submission" date="2019-03" db="EMBL/GenBank/DDBJ databases">
        <title>Improved annotation for the trematode Fasciola hepatica.</title>
        <authorList>
            <person name="Choi Y.-J."/>
            <person name="Martin J."/>
            <person name="Mitreva M."/>
        </authorList>
    </citation>
    <scope>NUCLEOTIDE SEQUENCE [LARGE SCALE GENOMIC DNA]</scope>
</reference>
<proteinExistence type="predicted"/>
<dbReference type="EMBL" id="JXXN02004123">
    <property type="protein sequence ID" value="THD20863.1"/>
    <property type="molecule type" value="Genomic_DNA"/>
</dbReference>
<dbReference type="GO" id="GO:0005783">
    <property type="term" value="C:endoplasmic reticulum"/>
    <property type="evidence" value="ECO:0007669"/>
    <property type="project" value="TreeGrafter"/>
</dbReference>
<feature type="compositionally biased region" description="Acidic residues" evidence="3">
    <location>
        <begin position="473"/>
        <end position="483"/>
    </location>
</feature>
<evidence type="ECO:0000256" key="2">
    <source>
        <dbReference type="SAM" id="Coils"/>
    </source>
</evidence>
<evidence type="ECO:0000259" key="5">
    <source>
        <dbReference type="PROSITE" id="PS51140"/>
    </source>
</evidence>